<evidence type="ECO:0000256" key="2">
    <source>
        <dbReference type="ARBA" id="ARBA00010350"/>
    </source>
</evidence>
<feature type="transmembrane region" description="Helical" evidence="6">
    <location>
        <begin position="177"/>
        <end position="195"/>
    </location>
</feature>
<dbReference type="KEGG" id="dmp:FAK_31120"/>
<dbReference type="EMBL" id="AP028679">
    <property type="protein sequence ID" value="BEQ16046.1"/>
    <property type="molecule type" value="Genomic_DNA"/>
</dbReference>
<dbReference type="Pfam" id="PF01027">
    <property type="entry name" value="Bax1-I"/>
    <property type="match status" value="1"/>
</dbReference>
<keyword evidence="3 6" id="KW-0812">Transmembrane</keyword>
<dbReference type="GO" id="GO:0005886">
    <property type="term" value="C:plasma membrane"/>
    <property type="evidence" value="ECO:0007669"/>
    <property type="project" value="TreeGrafter"/>
</dbReference>
<evidence type="ECO:0000256" key="3">
    <source>
        <dbReference type="ARBA" id="ARBA00022692"/>
    </source>
</evidence>
<dbReference type="PANTHER" id="PTHR23291:SF50">
    <property type="entry name" value="PROTEIN LIFEGUARD 4"/>
    <property type="match status" value="1"/>
</dbReference>
<evidence type="ECO:0000313" key="7">
    <source>
        <dbReference type="EMBL" id="BEQ16046.1"/>
    </source>
</evidence>
<evidence type="ECO:0000256" key="6">
    <source>
        <dbReference type="RuleBase" id="RU004379"/>
    </source>
</evidence>
<comment type="similarity">
    <text evidence="2 6">Belongs to the BI1 family.</text>
</comment>
<dbReference type="CDD" id="cd10432">
    <property type="entry name" value="BI-1-like_bacterial"/>
    <property type="match status" value="1"/>
</dbReference>
<accession>A0AAU9EQA6</accession>
<dbReference type="Proteomes" id="UP001366166">
    <property type="component" value="Chromosome"/>
</dbReference>
<proteinExistence type="inferred from homology"/>
<evidence type="ECO:0000256" key="5">
    <source>
        <dbReference type="ARBA" id="ARBA00023136"/>
    </source>
</evidence>
<keyword evidence="8" id="KW-1185">Reference proteome</keyword>
<evidence type="ECO:0000313" key="8">
    <source>
        <dbReference type="Proteomes" id="UP001366166"/>
    </source>
</evidence>
<keyword evidence="4 6" id="KW-1133">Transmembrane helix</keyword>
<name>A0AAU9EQA6_9BACT</name>
<feature type="transmembrane region" description="Helical" evidence="6">
    <location>
        <begin position="29"/>
        <end position="47"/>
    </location>
</feature>
<dbReference type="AlphaFoldDB" id="A0AAU9EQA6"/>
<reference evidence="8" key="1">
    <citation type="journal article" date="2023" name="Arch. Microbiol.">
        <title>Desulfoferula mesophilus gen. nov. sp. nov., a mesophilic sulfate-reducing bacterium isolated from a brackish lake sediment.</title>
        <authorList>
            <person name="Watanabe T."/>
            <person name="Yabe T."/>
            <person name="Tsuji J.M."/>
            <person name="Fukui M."/>
        </authorList>
    </citation>
    <scope>NUCLEOTIDE SEQUENCE [LARGE SCALE GENOMIC DNA]</scope>
    <source>
        <strain evidence="8">12FAK</strain>
    </source>
</reference>
<dbReference type="InterPro" id="IPR006214">
    <property type="entry name" value="Bax_inhibitor_1-related"/>
</dbReference>
<organism evidence="7 8">
    <name type="scientific">Desulfoferula mesophila</name>
    <dbReference type="NCBI Taxonomy" id="3058419"/>
    <lineage>
        <taxon>Bacteria</taxon>
        <taxon>Pseudomonadati</taxon>
        <taxon>Thermodesulfobacteriota</taxon>
        <taxon>Desulfarculia</taxon>
        <taxon>Desulfarculales</taxon>
        <taxon>Desulfarculaceae</taxon>
        <taxon>Desulfoferula</taxon>
    </lineage>
</organism>
<keyword evidence="5 6" id="KW-0472">Membrane</keyword>
<feature type="transmembrane region" description="Helical" evidence="6">
    <location>
        <begin position="67"/>
        <end position="87"/>
    </location>
</feature>
<evidence type="ECO:0000256" key="4">
    <source>
        <dbReference type="ARBA" id="ARBA00022989"/>
    </source>
</evidence>
<feature type="transmembrane region" description="Helical" evidence="6">
    <location>
        <begin position="153"/>
        <end position="171"/>
    </location>
</feature>
<protein>
    <submittedName>
        <fullName evidence="7">Membrane protein</fullName>
    </submittedName>
</protein>
<dbReference type="PANTHER" id="PTHR23291">
    <property type="entry name" value="BAX INHIBITOR-RELATED"/>
    <property type="match status" value="1"/>
</dbReference>
<feature type="transmembrane region" description="Helical" evidence="6">
    <location>
        <begin position="99"/>
        <end position="117"/>
    </location>
</feature>
<sequence length="243" mass="26627">MQTTFTPPPLPATLSTQQQERVSAFMRRVYNWMAGGLALTGLVAWWAQGSEAVISALFNPQTGGPTMLFWVLAIGELGLVFGISGMVHRLSSSTAGLLFALYSALNGLTLSFIFLLYTQASLVSTFLITAGTFAVVSVWAYTTKRDLSGWGQFLFMGLIGIIIASVVNMFLASPMLYWIVSYVGVGIFVGLTAYDTQWLRQMALSGQMDEETGNKVAIVGALKLYLDFINLFLMLLRIMGDRR</sequence>
<feature type="transmembrane region" description="Helical" evidence="6">
    <location>
        <begin position="216"/>
        <end position="239"/>
    </location>
</feature>
<evidence type="ECO:0000256" key="1">
    <source>
        <dbReference type="ARBA" id="ARBA00004141"/>
    </source>
</evidence>
<comment type="subcellular location">
    <subcellularLocation>
        <location evidence="1">Membrane</location>
        <topology evidence="1">Multi-pass membrane protein</topology>
    </subcellularLocation>
</comment>
<gene>
    <name evidence="7" type="ORF">FAK_31120</name>
</gene>
<feature type="transmembrane region" description="Helical" evidence="6">
    <location>
        <begin position="123"/>
        <end position="141"/>
    </location>
</feature>